<dbReference type="PANTHER" id="PTHR46317">
    <property type="entry name" value="HYDROLASE OF PHP SUPERFAMILY-RELATED PROTEIN"/>
    <property type="match status" value="1"/>
</dbReference>
<dbReference type="RefSeq" id="WP_379896236.1">
    <property type="nucleotide sequence ID" value="NZ_CBCSCT010000006.1"/>
</dbReference>
<dbReference type="CDD" id="cd01310">
    <property type="entry name" value="TatD_DNAse"/>
    <property type="match status" value="1"/>
</dbReference>
<dbReference type="Proteomes" id="UP001596250">
    <property type="component" value="Unassembled WGS sequence"/>
</dbReference>
<comment type="caution">
    <text evidence="4">The sequence shown here is derived from an EMBL/GenBank/DDBJ whole genome shotgun (WGS) entry which is preliminary data.</text>
</comment>
<evidence type="ECO:0000256" key="3">
    <source>
        <dbReference type="ARBA" id="ARBA00022801"/>
    </source>
</evidence>
<evidence type="ECO:0000256" key="1">
    <source>
        <dbReference type="ARBA" id="ARBA00009275"/>
    </source>
</evidence>
<evidence type="ECO:0000313" key="4">
    <source>
        <dbReference type="EMBL" id="MFC5988753.1"/>
    </source>
</evidence>
<dbReference type="InterPro" id="IPR032466">
    <property type="entry name" value="Metal_Hydrolase"/>
</dbReference>
<sequence>MHTIIDAHIHLDKYTQEERQSILLEAKQQQVAGMVAVSMDLDSCKTNQMLALQHGNVILPAYGFHPEQALPADNVIADLFAWIRQNAADAVAIGEVGLPYYSALEAKRRGSRLEQAPYIELLKHFIELAKELDLPIVLHAVYEDAATACGLLEEAGYDKAHFHWYKGDPVTTERMARNGYYISFTPDIVYEEEIQTVVKQYPLDQLMAETDGPWLFEGPFLGSVTRPEMLHRSIPVFSKLTGLEEQVAYRLLFRNTNLFYRLNKL</sequence>
<dbReference type="PIRSF" id="PIRSF005902">
    <property type="entry name" value="DNase_TatD"/>
    <property type="match status" value="1"/>
</dbReference>
<dbReference type="PANTHER" id="PTHR46317:SF1">
    <property type="entry name" value="HYDROLASE, TATD FAMILY"/>
    <property type="match status" value="1"/>
</dbReference>
<dbReference type="SUPFAM" id="SSF51556">
    <property type="entry name" value="Metallo-dependent hydrolases"/>
    <property type="match status" value="1"/>
</dbReference>
<keyword evidence="3 4" id="KW-0378">Hydrolase</keyword>
<accession>A0ABW1IV80</accession>
<evidence type="ECO:0000256" key="2">
    <source>
        <dbReference type="ARBA" id="ARBA00022723"/>
    </source>
</evidence>
<gene>
    <name evidence="4" type="ORF">ACFPXP_20305</name>
</gene>
<keyword evidence="5" id="KW-1185">Reference proteome</keyword>
<protein>
    <submittedName>
        <fullName evidence="4">TatD family hydrolase</fullName>
    </submittedName>
</protein>
<keyword evidence="2" id="KW-0479">Metal-binding</keyword>
<evidence type="ECO:0000313" key="5">
    <source>
        <dbReference type="Proteomes" id="UP001596250"/>
    </source>
</evidence>
<dbReference type="Pfam" id="PF01026">
    <property type="entry name" value="TatD_DNase"/>
    <property type="match status" value="1"/>
</dbReference>
<dbReference type="Gene3D" id="3.20.20.140">
    <property type="entry name" value="Metal-dependent hydrolases"/>
    <property type="match status" value="1"/>
</dbReference>
<organism evidence="4 5">
    <name type="scientific">Marinicrinis lubricantis</name>
    <dbReference type="NCBI Taxonomy" id="2086470"/>
    <lineage>
        <taxon>Bacteria</taxon>
        <taxon>Bacillati</taxon>
        <taxon>Bacillota</taxon>
        <taxon>Bacilli</taxon>
        <taxon>Bacillales</taxon>
        <taxon>Paenibacillaceae</taxon>
    </lineage>
</organism>
<comment type="similarity">
    <text evidence="1">Belongs to the metallo-dependent hydrolases superfamily. TatD-type hydrolase family.</text>
</comment>
<proteinExistence type="inferred from homology"/>
<reference evidence="5" key="1">
    <citation type="journal article" date="2019" name="Int. J. Syst. Evol. Microbiol.">
        <title>The Global Catalogue of Microorganisms (GCM) 10K type strain sequencing project: providing services to taxonomists for standard genome sequencing and annotation.</title>
        <authorList>
            <consortium name="The Broad Institute Genomics Platform"/>
            <consortium name="The Broad Institute Genome Sequencing Center for Infectious Disease"/>
            <person name="Wu L."/>
            <person name="Ma J."/>
        </authorList>
    </citation>
    <scope>NUCLEOTIDE SEQUENCE [LARGE SCALE GENOMIC DNA]</scope>
    <source>
        <strain evidence="5">CCM 8749</strain>
    </source>
</reference>
<dbReference type="GO" id="GO:0016787">
    <property type="term" value="F:hydrolase activity"/>
    <property type="evidence" value="ECO:0007669"/>
    <property type="project" value="UniProtKB-KW"/>
</dbReference>
<dbReference type="InterPro" id="IPR001130">
    <property type="entry name" value="TatD-like"/>
</dbReference>
<dbReference type="EMBL" id="JBHSQV010000184">
    <property type="protein sequence ID" value="MFC5988753.1"/>
    <property type="molecule type" value="Genomic_DNA"/>
</dbReference>
<name>A0ABW1IV80_9BACL</name>